<dbReference type="RefSeq" id="WP_013405944.1">
    <property type="nucleotide sequence ID" value="NC_014654.1"/>
</dbReference>
<gene>
    <name evidence="2" type="ordered locus">Halsa_1437</name>
</gene>
<name>E4RLF0_HALHG</name>
<keyword evidence="3" id="KW-1185">Reference proteome</keyword>
<feature type="transmembrane region" description="Helical" evidence="1">
    <location>
        <begin position="12"/>
        <end position="33"/>
    </location>
</feature>
<organism evidence="2 3">
    <name type="scientific">Halanaerobium hydrogeniformans</name>
    <name type="common">Halanaerobium sp. (strain sapolanicus)</name>
    <dbReference type="NCBI Taxonomy" id="656519"/>
    <lineage>
        <taxon>Bacteria</taxon>
        <taxon>Bacillati</taxon>
        <taxon>Bacillota</taxon>
        <taxon>Clostridia</taxon>
        <taxon>Halanaerobiales</taxon>
        <taxon>Halanaerobiaceae</taxon>
        <taxon>Halanaerobium</taxon>
    </lineage>
</organism>
<dbReference type="Proteomes" id="UP000007434">
    <property type="component" value="Chromosome"/>
</dbReference>
<dbReference type="STRING" id="656519.Halsa_1437"/>
<proteinExistence type="predicted"/>
<reference evidence="2 3" key="2">
    <citation type="journal article" date="2011" name="J. Bacteriol.">
        <title>Complete Genome Sequence of the Haloalkaliphilic, Hydrogen Producing Halanaerobium hydrogenoformans.</title>
        <authorList>
            <person name="Brown S.D."/>
            <person name="Begemann M.B."/>
            <person name="Mormile M.R."/>
            <person name="Wall J.D."/>
            <person name="Han C.S."/>
            <person name="Goodwin L.A."/>
            <person name="Pitluck S."/>
            <person name="Land M.L."/>
            <person name="Hauser L.J."/>
            <person name="Elias D.A."/>
        </authorList>
    </citation>
    <scope>NUCLEOTIDE SEQUENCE [LARGE SCALE GENOMIC DNA]</scope>
    <source>
        <strain evidence="3">sapolanicus</strain>
    </source>
</reference>
<evidence type="ECO:0000313" key="3">
    <source>
        <dbReference type="Proteomes" id="UP000007434"/>
    </source>
</evidence>
<keyword evidence="1" id="KW-1133">Transmembrane helix</keyword>
<accession>E4RLF0</accession>
<evidence type="ECO:0000313" key="2">
    <source>
        <dbReference type="EMBL" id="ADQ14864.1"/>
    </source>
</evidence>
<evidence type="ECO:0008006" key="4">
    <source>
        <dbReference type="Google" id="ProtNLM"/>
    </source>
</evidence>
<keyword evidence="1" id="KW-0812">Transmembrane</keyword>
<keyword evidence="1" id="KW-0472">Membrane</keyword>
<dbReference type="OrthoDB" id="2112167at2"/>
<sequence length="376" mass="41439">MKFNNEDGYVLVLGIIIIAVLIILVFTMTNIIGTDLSFYRNNRDSNRAFYAAEAGIAYGYETISLSIEEGESFPENIDFNSKIELNGAEVSSIDWELNGNRLTLNSVGKSNNIDREIESIYLLNFKHNSILDNVITSGGLLETKNNHILVDSDDPDVGGVQAADYDGSIKDSEGNDIEIEDINKEDIPTFDADYLESLADTVLGSKETPASYEYEDLPGDFAEEFTYVHGDLNIKSNKEINGSGVLVVDGKLNLGTNIDINQNEPDGVDNYFIIIVLSDDEEAITMDGDNKIQMKGLIYSSQNTDIGNMFGLTGAIISGGDLKLINSAAGGQFQENIIYDPGFIEVFESWNLMFTDDMNNIENLVGISNIISWKEK</sequence>
<evidence type="ECO:0000256" key="1">
    <source>
        <dbReference type="SAM" id="Phobius"/>
    </source>
</evidence>
<dbReference type="KEGG" id="has:Halsa_1437"/>
<dbReference type="HOGENOM" id="CLU_735222_0_0_9"/>
<dbReference type="AlphaFoldDB" id="E4RLF0"/>
<protein>
    <recommendedName>
        <fullName evidence="4">Type 4 fimbrial biogenesis protein PilX N-terminal domain-containing protein</fullName>
    </recommendedName>
</protein>
<reference evidence="2 3" key="1">
    <citation type="submission" date="2010-11" db="EMBL/GenBank/DDBJ databases">
        <title>Complete sequence of Halanaerobium sp. sapolanicus.</title>
        <authorList>
            <consortium name="US DOE Joint Genome Institute"/>
            <person name="Lucas S."/>
            <person name="Copeland A."/>
            <person name="Lapidus A."/>
            <person name="Cheng J.-F."/>
            <person name="Bruce D."/>
            <person name="Goodwin L."/>
            <person name="Pitluck S."/>
            <person name="Davenport K."/>
            <person name="Detter J.C."/>
            <person name="Han C."/>
            <person name="Tapia R."/>
            <person name="Land M."/>
            <person name="Hauser L."/>
            <person name="Jeffries C."/>
            <person name="Kyrpides N."/>
            <person name="Ivanova N."/>
            <person name="Mikhailova N."/>
            <person name="Begemann M.B."/>
            <person name="Mormile M.R."/>
            <person name="Wall J.D."/>
            <person name="Elias D.A."/>
            <person name="Woyke T."/>
        </authorList>
    </citation>
    <scope>NUCLEOTIDE SEQUENCE [LARGE SCALE GENOMIC DNA]</scope>
    <source>
        <strain evidence="3">sapolanicus</strain>
    </source>
</reference>
<dbReference type="EMBL" id="CP002304">
    <property type="protein sequence ID" value="ADQ14864.1"/>
    <property type="molecule type" value="Genomic_DNA"/>
</dbReference>